<reference evidence="2 3" key="1">
    <citation type="submission" date="2012-05" db="EMBL/GenBank/DDBJ databases">
        <authorList>
            <person name="Weinstock G."/>
            <person name="Sodergren E."/>
            <person name="Lobos E.A."/>
            <person name="Fulton L."/>
            <person name="Fulton R."/>
            <person name="Courtney L."/>
            <person name="Fronick C."/>
            <person name="O'Laughlin M."/>
            <person name="Godfrey J."/>
            <person name="Wilson R.M."/>
            <person name="Miner T."/>
            <person name="Farmer C."/>
            <person name="Delehaunty K."/>
            <person name="Cordes M."/>
            <person name="Minx P."/>
            <person name="Tomlinson C."/>
            <person name="Chen J."/>
            <person name="Wollam A."/>
            <person name="Pepin K.H."/>
            <person name="Bhonagiri V."/>
            <person name="Zhang X."/>
            <person name="Suruliraj S."/>
            <person name="Warren W."/>
            <person name="Mitreva M."/>
            <person name="Mardis E.R."/>
            <person name="Wilson R.K."/>
        </authorList>
    </citation>
    <scope>NUCLEOTIDE SEQUENCE [LARGE SCALE GENOMIC DNA]</scope>
    <source>
        <strain evidence="2 3">F0037</strain>
    </source>
</reference>
<evidence type="ECO:0000313" key="2">
    <source>
        <dbReference type="EMBL" id="EKY00235.1"/>
    </source>
</evidence>
<evidence type="ECO:0000256" key="1">
    <source>
        <dbReference type="SAM" id="MobiDB-lite"/>
    </source>
</evidence>
<organism evidence="2 3">
    <name type="scientific">Porphyromonas catoniae F0037</name>
    <dbReference type="NCBI Taxonomy" id="1127696"/>
    <lineage>
        <taxon>Bacteria</taxon>
        <taxon>Pseudomonadati</taxon>
        <taxon>Bacteroidota</taxon>
        <taxon>Bacteroidia</taxon>
        <taxon>Bacteroidales</taxon>
        <taxon>Porphyromonadaceae</taxon>
        <taxon>Porphyromonas</taxon>
    </lineage>
</organism>
<comment type="caution">
    <text evidence="2">The sequence shown here is derived from an EMBL/GenBank/DDBJ whole genome shotgun (WGS) entry which is preliminary data.</text>
</comment>
<protein>
    <submittedName>
        <fullName evidence="2">Uncharacterized protein</fullName>
    </submittedName>
</protein>
<name>L1NAC8_9PORP</name>
<dbReference type="Proteomes" id="UP000010408">
    <property type="component" value="Unassembled WGS sequence"/>
</dbReference>
<dbReference type="HOGENOM" id="CLU_3156169_0_0_10"/>
<dbReference type="AlphaFoldDB" id="L1NAC8"/>
<accession>L1NAC8</accession>
<evidence type="ECO:0000313" key="3">
    <source>
        <dbReference type="Proteomes" id="UP000010408"/>
    </source>
</evidence>
<proteinExistence type="predicted"/>
<gene>
    <name evidence="2" type="ORF">HMPREF9134_01566</name>
</gene>
<dbReference type="EMBL" id="AMEQ01000040">
    <property type="protein sequence ID" value="EKY00235.1"/>
    <property type="molecule type" value="Genomic_DNA"/>
</dbReference>
<feature type="region of interest" description="Disordered" evidence="1">
    <location>
        <begin position="25"/>
        <end position="48"/>
    </location>
</feature>
<dbReference type="STRING" id="1127696.HMPREF9134_01566"/>
<sequence>MRYPRYLLLVSLDTSREFPPIPLRPYLYTSGRGRGASDTNETKATDRG</sequence>